<evidence type="ECO:0000313" key="23">
    <source>
        <dbReference type="EMBL" id="VYS45313.1"/>
    </source>
</evidence>
<comment type="catalytic activity">
    <reaction evidence="16">
        <text>L-threonyl-[protein] + ATP = O-phospho-L-threonyl-[protein] + ADP + H(+)</text>
        <dbReference type="Rhea" id="RHEA:46608"/>
        <dbReference type="Rhea" id="RHEA-COMP:11060"/>
        <dbReference type="Rhea" id="RHEA-COMP:11605"/>
        <dbReference type="ChEBI" id="CHEBI:15378"/>
        <dbReference type="ChEBI" id="CHEBI:30013"/>
        <dbReference type="ChEBI" id="CHEBI:30616"/>
        <dbReference type="ChEBI" id="CHEBI:61977"/>
        <dbReference type="ChEBI" id="CHEBI:456216"/>
        <dbReference type="EC" id="2.7.11.1"/>
    </reaction>
</comment>
<dbReference type="PROSITE" id="PS51450">
    <property type="entry name" value="LRR"/>
    <property type="match status" value="1"/>
</dbReference>
<protein>
    <recommendedName>
        <fullName evidence="2">non-specific serine/threonine protein kinase</fullName>
        <ecNumber evidence="2">2.7.11.1</ecNumber>
    </recommendedName>
</protein>
<keyword evidence="15" id="KW-0675">Receptor</keyword>
<organism evidence="23 24">
    <name type="scientific">Arabidopsis thaliana</name>
    <name type="common">Mouse-ear cress</name>
    <dbReference type="NCBI Taxonomy" id="3702"/>
    <lineage>
        <taxon>Eukaryota</taxon>
        <taxon>Viridiplantae</taxon>
        <taxon>Streptophyta</taxon>
        <taxon>Embryophyta</taxon>
        <taxon>Tracheophyta</taxon>
        <taxon>Spermatophyta</taxon>
        <taxon>Magnoliopsida</taxon>
        <taxon>eudicotyledons</taxon>
        <taxon>Gunneridae</taxon>
        <taxon>Pentapetalae</taxon>
        <taxon>rosids</taxon>
        <taxon>malvids</taxon>
        <taxon>Brassicales</taxon>
        <taxon>Brassicaceae</taxon>
        <taxon>Camelineae</taxon>
        <taxon>Arabidopsis</taxon>
    </lineage>
</organism>
<dbReference type="SMART" id="SM00220">
    <property type="entry name" value="S_TKc"/>
    <property type="match status" value="1"/>
</dbReference>
<evidence type="ECO:0000256" key="7">
    <source>
        <dbReference type="ARBA" id="ARBA00022692"/>
    </source>
</evidence>
<feature type="domain" description="Protein kinase" evidence="22">
    <location>
        <begin position="564"/>
        <end position="833"/>
    </location>
</feature>
<keyword evidence="5" id="KW-0433">Leucine-rich repeat</keyword>
<evidence type="ECO:0000256" key="3">
    <source>
        <dbReference type="ARBA" id="ARBA00022527"/>
    </source>
</evidence>
<dbReference type="Proteomes" id="UP000426265">
    <property type="component" value="Unassembled WGS sequence"/>
</dbReference>
<dbReference type="EC" id="2.7.11.1" evidence="2"/>
<evidence type="ECO:0000256" key="21">
    <source>
        <dbReference type="SAM" id="SignalP"/>
    </source>
</evidence>
<dbReference type="PANTHER" id="PTHR45631:SF151">
    <property type="entry name" value="MALECTIN-LIKE DOMAIN-CONTAINING PROTEIN"/>
    <property type="match status" value="1"/>
</dbReference>
<dbReference type="CDD" id="cd14066">
    <property type="entry name" value="STKc_IRAK"/>
    <property type="match status" value="1"/>
</dbReference>
<dbReference type="InterPro" id="IPR017441">
    <property type="entry name" value="Protein_kinase_ATP_BS"/>
</dbReference>
<evidence type="ECO:0000256" key="9">
    <source>
        <dbReference type="ARBA" id="ARBA00022737"/>
    </source>
</evidence>
<dbReference type="InterPro" id="IPR001611">
    <property type="entry name" value="Leu-rich_rpt"/>
</dbReference>
<dbReference type="PROSITE" id="PS50011">
    <property type="entry name" value="PROTEIN_KINASE_DOM"/>
    <property type="match status" value="1"/>
</dbReference>
<evidence type="ECO:0000256" key="10">
    <source>
        <dbReference type="ARBA" id="ARBA00022741"/>
    </source>
</evidence>
<dbReference type="InterPro" id="IPR032675">
    <property type="entry name" value="LRR_dom_sf"/>
</dbReference>
<keyword evidence="9" id="KW-0677">Repeat</keyword>
<keyword evidence="12 18" id="KW-0067">ATP-binding</keyword>
<evidence type="ECO:0000256" key="15">
    <source>
        <dbReference type="ARBA" id="ARBA00023170"/>
    </source>
</evidence>
<dbReference type="Pfam" id="PF12819">
    <property type="entry name" value="Malectin_like"/>
    <property type="match status" value="1"/>
</dbReference>
<reference evidence="23 24" key="1">
    <citation type="submission" date="2019-11" db="EMBL/GenBank/DDBJ databases">
        <authorList>
            <person name="Jiao W.-B."/>
            <person name="Schneeberger K."/>
        </authorList>
    </citation>
    <scope>NUCLEOTIDE SEQUENCE [LARGE SCALE GENOMIC DNA]</scope>
    <source>
        <strain evidence="24">cv. An-1</strain>
    </source>
</reference>
<dbReference type="Pfam" id="PF07714">
    <property type="entry name" value="PK_Tyr_Ser-Thr"/>
    <property type="match status" value="1"/>
</dbReference>
<accession>A0A654E7L2</accession>
<evidence type="ECO:0000256" key="11">
    <source>
        <dbReference type="ARBA" id="ARBA00022777"/>
    </source>
</evidence>
<keyword evidence="6" id="KW-0808">Transferase</keyword>
<feature type="signal peptide" evidence="21">
    <location>
        <begin position="1"/>
        <end position="23"/>
    </location>
</feature>
<evidence type="ECO:0000256" key="6">
    <source>
        <dbReference type="ARBA" id="ARBA00022679"/>
    </source>
</evidence>
<evidence type="ECO:0000256" key="13">
    <source>
        <dbReference type="ARBA" id="ARBA00022989"/>
    </source>
</evidence>
<keyword evidence="13 20" id="KW-1133">Transmembrane helix</keyword>
<dbReference type="ExpressionAtlas" id="A0A654E7L2">
    <property type="expression patterns" value="baseline and differential"/>
</dbReference>
<evidence type="ECO:0000256" key="18">
    <source>
        <dbReference type="PROSITE-ProRule" id="PRU10141"/>
    </source>
</evidence>
<dbReference type="FunFam" id="1.10.510.10:FF:000146">
    <property type="entry name" value="LRR receptor-like serine/threonine-protein kinase IOS1"/>
    <property type="match status" value="1"/>
</dbReference>
<dbReference type="InterPro" id="IPR008271">
    <property type="entry name" value="Ser/Thr_kinase_AS"/>
</dbReference>
<dbReference type="EMBL" id="CACRSJ010000104">
    <property type="protein sequence ID" value="VYS45313.1"/>
    <property type="molecule type" value="Genomic_DNA"/>
</dbReference>
<evidence type="ECO:0000256" key="20">
    <source>
        <dbReference type="SAM" id="Phobius"/>
    </source>
</evidence>
<comment type="subcellular location">
    <subcellularLocation>
        <location evidence="1">Membrane</location>
        <topology evidence="1">Single-pass membrane protein</topology>
    </subcellularLocation>
</comment>
<evidence type="ECO:0000256" key="17">
    <source>
        <dbReference type="ARBA" id="ARBA00048679"/>
    </source>
</evidence>
<keyword evidence="8 21" id="KW-0732">Signal</keyword>
<dbReference type="GO" id="GO:0004674">
    <property type="term" value="F:protein serine/threonine kinase activity"/>
    <property type="evidence" value="ECO:0007669"/>
    <property type="project" value="UniProtKB-KW"/>
</dbReference>
<dbReference type="Pfam" id="PF13855">
    <property type="entry name" value="LRR_8"/>
    <property type="match status" value="1"/>
</dbReference>
<gene>
    <name evidence="23" type="ORF">AN1_LOCUS818</name>
</gene>
<dbReference type="PROSITE" id="PS00108">
    <property type="entry name" value="PROTEIN_KINASE_ST"/>
    <property type="match status" value="1"/>
</dbReference>
<dbReference type="InterPro" id="IPR024788">
    <property type="entry name" value="Malectin-like_Carb-bd_dom"/>
</dbReference>
<comment type="catalytic activity">
    <reaction evidence="17">
        <text>L-seryl-[protein] + ATP = O-phospho-L-seryl-[protein] + ADP + H(+)</text>
        <dbReference type="Rhea" id="RHEA:17989"/>
        <dbReference type="Rhea" id="RHEA-COMP:9863"/>
        <dbReference type="Rhea" id="RHEA-COMP:11604"/>
        <dbReference type="ChEBI" id="CHEBI:15378"/>
        <dbReference type="ChEBI" id="CHEBI:29999"/>
        <dbReference type="ChEBI" id="CHEBI:30616"/>
        <dbReference type="ChEBI" id="CHEBI:83421"/>
        <dbReference type="ChEBI" id="CHEBI:456216"/>
        <dbReference type="EC" id="2.7.11.1"/>
    </reaction>
</comment>
<name>A0A654E7L2_ARATH</name>
<evidence type="ECO:0000256" key="5">
    <source>
        <dbReference type="ARBA" id="ARBA00022614"/>
    </source>
</evidence>
<dbReference type="GO" id="GO:0005524">
    <property type="term" value="F:ATP binding"/>
    <property type="evidence" value="ECO:0007669"/>
    <property type="project" value="UniProtKB-UniRule"/>
</dbReference>
<evidence type="ECO:0000256" key="2">
    <source>
        <dbReference type="ARBA" id="ARBA00012513"/>
    </source>
</evidence>
<dbReference type="PANTHER" id="PTHR45631">
    <property type="entry name" value="OS07G0107800 PROTEIN-RELATED"/>
    <property type="match status" value="1"/>
</dbReference>
<feature type="compositionally biased region" description="Polar residues" evidence="19">
    <location>
        <begin position="852"/>
        <end position="869"/>
    </location>
</feature>
<evidence type="ECO:0000313" key="24">
    <source>
        <dbReference type="Proteomes" id="UP000426265"/>
    </source>
</evidence>
<keyword evidence="11" id="KW-0418">Kinase</keyword>
<dbReference type="Gene3D" id="1.10.510.10">
    <property type="entry name" value="Transferase(Phosphotransferase) domain 1"/>
    <property type="match status" value="1"/>
</dbReference>
<dbReference type="InterPro" id="IPR001245">
    <property type="entry name" value="Ser-Thr/Tyr_kinase_cat_dom"/>
</dbReference>
<dbReference type="FunFam" id="3.30.200.20:FF:000394">
    <property type="entry name" value="Leucine-rich repeat receptor-like protein kinase"/>
    <property type="match status" value="1"/>
</dbReference>
<keyword evidence="7 20" id="KW-0812">Transmembrane</keyword>
<dbReference type="InterPro" id="IPR000719">
    <property type="entry name" value="Prot_kinase_dom"/>
</dbReference>
<dbReference type="FunFam" id="3.80.10.10:FF:000129">
    <property type="entry name" value="Leucine-rich repeat receptor-like kinase"/>
    <property type="match status" value="1"/>
</dbReference>
<dbReference type="GO" id="GO:0016020">
    <property type="term" value="C:membrane"/>
    <property type="evidence" value="ECO:0007669"/>
    <property type="project" value="UniProtKB-SubCell"/>
</dbReference>
<keyword evidence="10 18" id="KW-0547">Nucleotide-binding</keyword>
<proteinExistence type="predicted"/>
<keyword evidence="3" id="KW-0723">Serine/threonine-protein kinase</keyword>
<dbReference type="Gene3D" id="3.80.10.10">
    <property type="entry name" value="Ribonuclease Inhibitor"/>
    <property type="match status" value="1"/>
</dbReference>
<dbReference type="SUPFAM" id="SSF52058">
    <property type="entry name" value="L domain-like"/>
    <property type="match status" value="1"/>
</dbReference>
<evidence type="ECO:0000256" key="14">
    <source>
        <dbReference type="ARBA" id="ARBA00023136"/>
    </source>
</evidence>
<dbReference type="Gene3D" id="3.30.200.20">
    <property type="entry name" value="Phosphorylase Kinase, domain 1"/>
    <property type="match status" value="1"/>
</dbReference>
<dbReference type="InterPro" id="IPR011009">
    <property type="entry name" value="Kinase-like_dom_sf"/>
</dbReference>
<dbReference type="AlphaFoldDB" id="A0A654E7L2"/>
<feature type="region of interest" description="Disordered" evidence="19">
    <location>
        <begin position="846"/>
        <end position="869"/>
    </location>
</feature>
<feature type="chain" id="PRO_5025068044" description="non-specific serine/threonine protein kinase" evidence="21">
    <location>
        <begin position="24"/>
        <end position="869"/>
    </location>
</feature>
<evidence type="ECO:0000256" key="1">
    <source>
        <dbReference type="ARBA" id="ARBA00004167"/>
    </source>
</evidence>
<evidence type="ECO:0000256" key="16">
    <source>
        <dbReference type="ARBA" id="ARBA00047899"/>
    </source>
</evidence>
<evidence type="ECO:0000256" key="4">
    <source>
        <dbReference type="ARBA" id="ARBA00022553"/>
    </source>
</evidence>
<dbReference type="PROSITE" id="PS00107">
    <property type="entry name" value="PROTEIN_KINASE_ATP"/>
    <property type="match status" value="1"/>
</dbReference>
<keyword evidence="14 20" id="KW-0472">Membrane</keyword>
<evidence type="ECO:0000259" key="22">
    <source>
        <dbReference type="PROSITE" id="PS50011"/>
    </source>
</evidence>
<keyword evidence="4" id="KW-0597">Phosphoprotein</keyword>
<feature type="binding site" evidence="18">
    <location>
        <position position="591"/>
    </location>
    <ligand>
        <name>ATP</name>
        <dbReference type="ChEBI" id="CHEBI:30616"/>
    </ligand>
</feature>
<evidence type="ECO:0000256" key="19">
    <source>
        <dbReference type="SAM" id="MobiDB-lite"/>
    </source>
</evidence>
<sequence>MEICNKLLLLAYATFSIIHLVKSQDQQGFISLDCGLPSNESPYNEQFTNLTYISDASFIRGGKTGHIQNTSEANFVSKPNRVLRYFPDGIRNCYSLSVTQDTNYIIRTVFVYGNYDGLNNPPRFDLYLGPNIWTSLDLGKTGFAATEEIIHITRSNSLDLCLVKTGTSTPLISAIELRPLLYDIYNAKTGSLKNLVHLYFTTSEQIISYPKDVYDRIWLPYFQSDWTQINTTLNVKDSSGGYAPPRDVISTAAIPANASEPLTIIWDLETSDDEMYGYLYFAEIQKLKANETREFRVVGNGKVDFDTYSPMKFEARTFSNSVPLKCEGGVCRVQLSKTPRSTLPPLMNALEIFTIIHFPQSDTSTDDVIAIKKIQSTYQLSRISWQGDPCVPKQFSWIGVSCNVTDISTPPRIIVLDLSSSGLTGVIPPSIQNLTQLRELDLSNNNLTGEVPEFLATMKSLVVINLRGNNLRGSVPQALLDREKDGLKLSVDANIKKRDSRQSRSSSPVVAIVVSLVFVAIIVIVLVLIFIFRKRKQSTRKVIRPSLEMKNRRFKYSEVKEMTNNFQVVLGKGGFGVVCHGFLNNEQVAVKVLSQSSTQGYKEFKTEVELLLRVHHVNLVSLIGYCDEGNDLALIYEFMENGNLKEHLSGKRGGSILNWSSRLKIAIESALGIEYLHIGCKPPMVHRDVKSTNILLGQHFEAKLADFGLSRSFLVGSKTHVSTNVAGTLGYLDPEYYQKNWLTEKSDVYSFGILLLEIITGQPVIEQSRDKSYIVEWAKAMLVNGDIQSIMDPNLRGDYDAGSSWKALELAMSCINPSSTERPNMTRVAHELNECLEIYNLSKRKSQDENSTKSTGHSITLISDTPSAR</sequence>
<evidence type="ECO:0000256" key="12">
    <source>
        <dbReference type="ARBA" id="ARBA00022840"/>
    </source>
</evidence>
<evidence type="ECO:0000256" key="8">
    <source>
        <dbReference type="ARBA" id="ARBA00022729"/>
    </source>
</evidence>
<feature type="transmembrane region" description="Helical" evidence="20">
    <location>
        <begin position="509"/>
        <end position="532"/>
    </location>
</feature>
<dbReference type="SUPFAM" id="SSF56112">
    <property type="entry name" value="Protein kinase-like (PK-like)"/>
    <property type="match status" value="1"/>
</dbReference>